<dbReference type="Pfam" id="PF02538">
    <property type="entry name" value="Hydantoinase_B"/>
    <property type="match status" value="1"/>
</dbReference>
<evidence type="ECO:0000259" key="2">
    <source>
        <dbReference type="Pfam" id="PF02538"/>
    </source>
</evidence>
<proteinExistence type="predicted"/>
<dbReference type="InterPro" id="IPR003692">
    <property type="entry name" value="Hydantoinase_B"/>
</dbReference>
<evidence type="ECO:0000313" key="3">
    <source>
        <dbReference type="EMBL" id="KAF2008550.1"/>
    </source>
</evidence>
<dbReference type="GeneID" id="54283727"/>
<organism evidence="3 4">
    <name type="scientific">Aaosphaeria arxii CBS 175.79</name>
    <dbReference type="NCBI Taxonomy" id="1450172"/>
    <lineage>
        <taxon>Eukaryota</taxon>
        <taxon>Fungi</taxon>
        <taxon>Dikarya</taxon>
        <taxon>Ascomycota</taxon>
        <taxon>Pezizomycotina</taxon>
        <taxon>Dothideomycetes</taxon>
        <taxon>Pleosporomycetidae</taxon>
        <taxon>Pleosporales</taxon>
        <taxon>Pleosporales incertae sedis</taxon>
        <taxon>Aaosphaeria</taxon>
    </lineage>
</organism>
<dbReference type="Proteomes" id="UP000799778">
    <property type="component" value="Unassembled WGS sequence"/>
</dbReference>
<dbReference type="RefSeq" id="XP_033376889.1">
    <property type="nucleotide sequence ID" value="XM_033526330.1"/>
</dbReference>
<dbReference type="GO" id="GO:0017168">
    <property type="term" value="F:5-oxoprolinase (ATP-hydrolyzing) activity"/>
    <property type="evidence" value="ECO:0007669"/>
    <property type="project" value="TreeGrafter"/>
</dbReference>
<reference evidence="3" key="1">
    <citation type="journal article" date="2020" name="Stud. Mycol.">
        <title>101 Dothideomycetes genomes: a test case for predicting lifestyles and emergence of pathogens.</title>
        <authorList>
            <person name="Haridas S."/>
            <person name="Albert R."/>
            <person name="Binder M."/>
            <person name="Bloem J."/>
            <person name="Labutti K."/>
            <person name="Salamov A."/>
            <person name="Andreopoulos B."/>
            <person name="Baker S."/>
            <person name="Barry K."/>
            <person name="Bills G."/>
            <person name="Bluhm B."/>
            <person name="Cannon C."/>
            <person name="Castanera R."/>
            <person name="Culley D."/>
            <person name="Daum C."/>
            <person name="Ezra D."/>
            <person name="Gonzalez J."/>
            <person name="Henrissat B."/>
            <person name="Kuo A."/>
            <person name="Liang C."/>
            <person name="Lipzen A."/>
            <person name="Lutzoni F."/>
            <person name="Magnuson J."/>
            <person name="Mondo S."/>
            <person name="Nolan M."/>
            <person name="Ohm R."/>
            <person name="Pangilinan J."/>
            <person name="Park H.-J."/>
            <person name="Ramirez L."/>
            <person name="Alfaro M."/>
            <person name="Sun H."/>
            <person name="Tritt A."/>
            <person name="Yoshinaga Y."/>
            <person name="Zwiers L.-H."/>
            <person name="Turgeon B."/>
            <person name="Goodwin S."/>
            <person name="Spatafora J."/>
            <person name="Crous P."/>
            <person name="Grigoriev I."/>
        </authorList>
    </citation>
    <scope>NUCLEOTIDE SEQUENCE</scope>
    <source>
        <strain evidence="3">CBS 175.79</strain>
    </source>
</reference>
<evidence type="ECO:0000313" key="4">
    <source>
        <dbReference type="Proteomes" id="UP000799778"/>
    </source>
</evidence>
<dbReference type="GO" id="GO:0006749">
    <property type="term" value="P:glutathione metabolic process"/>
    <property type="evidence" value="ECO:0007669"/>
    <property type="project" value="TreeGrafter"/>
</dbReference>
<gene>
    <name evidence="3" type="ORF">BU24DRAFT_415902</name>
</gene>
<accession>A0A6A5X6L0</accession>
<dbReference type="PANTHER" id="PTHR11365:SF23">
    <property type="entry name" value="HYPOTHETICAL 5-OXOPROLINASE (EUROFUNG)-RELATED"/>
    <property type="match status" value="1"/>
</dbReference>
<dbReference type="InterPro" id="IPR045079">
    <property type="entry name" value="Oxoprolinase-like"/>
</dbReference>
<dbReference type="EMBL" id="ML978083">
    <property type="protein sequence ID" value="KAF2008550.1"/>
    <property type="molecule type" value="Genomic_DNA"/>
</dbReference>
<protein>
    <recommendedName>
        <fullName evidence="2">Hydantoinase B/oxoprolinase domain-containing protein</fullName>
    </recommendedName>
</protein>
<evidence type="ECO:0000256" key="1">
    <source>
        <dbReference type="SAM" id="MobiDB-lite"/>
    </source>
</evidence>
<feature type="region of interest" description="Disordered" evidence="1">
    <location>
        <begin position="145"/>
        <end position="169"/>
    </location>
</feature>
<feature type="domain" description="Hydantoinase B/oxoprolinase" evidence="2">
    <location>
        <begin position="39"/>
        <end position="154"/>
    </location>
</feature>
<sequence length="169" mass="18161">MAAITGPMYSSCTGVLPALYRISFAEYGSLYEHTVMIWEEDPEILEKKMPILLRKFGIRHGSGGVGKYNGGDGAVRLFETRSEMTFIEDNERRSNRPFGMAGGTSGKAGLNLAILNHQSGTKRIVNVGPRAVLQLKAGEQVEIQTPGGGVWGTPQSREDAVDSAGIGFG</sequence>
<dbReference type="PANTHER" id="PTHR11365">
    <property type="entry name" value="5-OXOPROLINASE RELATED"/>
    <property type="match status" value="1"/>
</dbReference>
<name>A0A6A5X6L0_9PLEO</name>
<dbReference type="AlphaFoldDB" id="A0A6A5X6L0"/>
<keyword evidence="4" id="KW-1185">Reference proteome</keyword>
<dbReference type="GO" id="GO:0005829">
    <property type="term" value="C:cytosol"/>
    <property type="evidence" value="ECO:0007669"/>
    <property type="project" value="TreeGrafter"/>
</dbReference>
<dbReference type="OrthoDB" id="3643at2759"/>